<organism evidence="8 9">
    <name type="scientific">Dyadobacter psychrotolerans</name>
    <dbReference type="NCBI Taxonomy" id="2541721"/>
    <lineage>
        <taxon>Bacteria</taxon>
        <taxon>Pseudomonadati</taxon>
        <taxon>Bacteroidota</taxon>
        <taxon>Cytophagia</taxon>
        <taxon>Cytophagales</taxon>
        <taxon>Spirosomataceae</taxon>
        <taxon>Dyadobacter</taxon>
    </lineage>
</organism>
<name>A0A4R5DGL5_9BACT</name>
<dbReference type="Pfam" id="PF14322">
    <property type="entry name" value="SusD-like_3"/>
    <property type="match status" value="1"/>
</dbReference>
<keyword evidence="3" id="KW-0732">Signal</keyword>
<comment type="subcellular location">
    <subcellularLocation>
        <location evidence="1">Cell outer membrane</location>
    </subcellularLocation>
</comment>
<dbReference type="InterPro" id="IPR033985">
    <property type="entry name" value="SusD-like_N"/>
</dbReference>
<evidence type="ECO:0000256" key="5">
    <source>
        <dbReference type="ARBA" id="ARBA00023237"/>
    </source>
</evidence>
<dbReference type="Gene3D" id="1.25.40.390">
    <property type="match status" value="1"/>
</dbReference>
<comment type="caution">
    <text evidence="8">The sequence shown here is derived from an EMBL/GenBank/DDBJ whole genome shotgun (WGS) entry which is preliminary data.</text>
</comment>
<keyword evidence="9" id="KW-1185">Reference proteome</keyword>
<keyword evidence="4" id="KW-0472">Membrane</keyword>
<evidence type="ECO:0000256" key="4">
    <source>
        <dbReference type="ARBA" id="ARBA00023136"/>
    </source>
</evidence>
<protein>
    <submittedName>
        <fullName evidence="8">RagB/SusD family nutrient uptake outer membrane protein</fullName>
    </submittedName>
</protein>
<evidence type="ECO:0000259" key="6">
    <source>
        <dbReference type="Pfam" id="PF07980"/>
    </source>
</evidence>
<evidence type="ECO:0000259" key="7">
    <source>
        <dbReference type="Pfam" id="PF14322"/>
    </source>
</evidence>
<evidence type="ECO:0000313" key="9">
    <source>
        <dbReference type="Proteomes" id="UP000294850"/>
    </source>
</evidence>
<comment type="similarity">
    <text evidence="2">Belongs to the SusD family.</text>
</comment>
<dbReference type="OrthoDB" id="653598at2"/>
<proteinExistence type="inferred from homology"/>
<feature type="domain" description="SusD-like N-terminal" evidence="7">
    <location>
        <begin position="20"/>
        <end position="224"/>
    </location>
</feature>
<dbReference type="Proteomes" id="UP000294850">
    <property type="component" value="Unassembled WGS sequence"/>
</dbReference>
<dbReference type="RefSeq" id="WP_131962068.1">
    <property type="nucleotide sequence ID" value="NZ_SMFL01000019.1"/>
</dbReference>
<dbReference type="Pfam" id="PF07980">
    <property type="entry name" value="SusD_RagB"/>
    <property type="match status" value="1"/>
</dbReference>
<dbReference type="InterPro" id="IPR012944">
    <property type="entry name" value="SusD_RagB_dom"/>
</dbReference>
<sequence length="454" mass="50412">MKSRLILIVLVATLCCCTEDFLDKKPSKALVVPTELSHMQALLDAYAGGINSGPGLHTAATDEFYHPDANLGNVSALDRNTYLWAANIFEGQASNHWDNSYKSIFYANVVLDGLSKIKPDSVSQSSWDHVYGSALFIRAMSLFNLAQVFAAPYEKSAAPSLLGLPIRLDMDVNEISQRGTLQQTYDRIIADLNESENKMASHQPLYVSRPSRQAARALLARVYLVMGEYDKALEAASSSLAIHDLLLDYNTLNPAAARPLPAVLTGKNPEVIFHQSLAPMVILDSPLTGVDSLLYKTYQPDDLRKTCYFVLRPTGNIGYKGSYFGGATMFGGLTTSEMLIIRAECYARQGKTDLALADLNTLLEKRFKTGRFTPLTADQQSILPLILAERRRELFGRGLRWSDLRRLNPDPRFAVTITRTYEGKTYTLPANDKRYVFPIPDNEIQASGITQNPR</sequence>
<dbReference type="AlphaFoldDB" id="A0A4R5DGL5"/>
<accession>A0A4R5DGL5</accession>
<gene>
    <name evidence="8" type="ORF">E0F88_30205</name>
</gene>
<evidence type="ECO:0000313" key="8">
    <source>
        <dbReference type="EMBL" id="TDE09563.1"/>
    </source>
</evidence>
<evidence type="ECO:0000256" key="2">
    <source>
        <dbReference type="ARBA" id="ARBA00006275"/>
    </source>
</evidence>
<dbReference type="SUPFAM" id="SSF48452">
    <property type="entry name" value="TPR-like"/>
    <property type="match status" value="1"/>
</dbReference>
<dbReference type="InterPro" id="IPR011990">
    <property type="entry name" value="TPR-like_helical_dom_sf"/>
</dbReference>
<dbReference type="GO" id="GO:0009279">
    <property type="term" value="C:cell outer membrane"/>
    <property type="evidence" value="ECO:0007669"/>
    <property type="project" value="UniProtKB-SubCell"/>
</dbReference>
<evidence type="ECO:0000256" key="1">
    <source>
        <dbReference type="ARBA" id="ARBA00004442"/>
    </source>
</evidence>
<keyword evidence="5" id="KW-0998">Cell outer membrane</keyword>
<feature type="domain" description="RagB/SusD" evidence="6">
    <location>
        <begin position="336"/>
        <end position="453"/>
    </location>
</feature>
<reference evidence="8 9" key="1">
    <citation type="submission" date="2019-03" db="EMBL/GenBank/DDBJ databases">
        <title>Dyadobacter AR-3-6 sp. nov., isolated from arctic soil.</title>
        <authorList>
            <person name="Chaudhary D.K."/>
        </authorList>
    </citation>
    <scope>NUCLEOTIDE SEQUENCE [LARGE SCALE GENOMIC DNA]</scope>
    <source>
        <strain evidence="8 9">AR-3-6</strain>
    </source>
</reference>
<evidence type="ECO:0000256" key="3">
    <source>
        <dbReference type="ARBA" id="ARBA00022729"/>
    </source>
</evidence>
<dbReference type="EMBL" id="SMFL01000019">
    <property type="protein sequence ID" value="TDE09563.1"/>
    <property type="molecule type" value="Genomic_DNA"/>
</dbReference>